<evidence type="ECO:0000313" key="3">
    <source>
        <dbReference type="Proteomes" id="UP000625568"/>
    </source>
</evidence>
<keyword evidence="3" id="KW-1185">Reference proteome</keyword>
<feature type="compositionally biased region" description="Basic and acidic residues" evidence="1">
    <location>
        <begin position="10"/>
        <end position="21"/>
    </location>
</feature>
<accession>A0A892ICQ5</accession>
<evidence type="ECO:0000256" key="1">
    <source>
        <dbReference type="SAM" id="MobiDB-lite"/>
    </source>
</evidence>
<gene>
    <name evidence="2" type="ORF">I6K02_19565</name>
</gene>
<dbReference type="Proteomes" id="UP000625568">
    <property type="component" value="Chromosome 2"/>
</dbReference>
<evidence type="ECO:0000313" key="2">
    <source>
        <dbReference type="EMBL" id="QRO80746.1"/>
    </source>
</evidence>
<dbReference type="EMBL" id="CP069483">
    <property type="protein sequence ID" value="QRO80746.1"/>
    <property type="molecule type" value="Genomic_DNA"/>
</dbReference>
<feature type="region of interest" description="Disordered" evidence="1">
    <location>
        <begin position="1"/>
        <end position="28"/>
    </location>
</feature>
<reference evidence="2 3" key="1">
    <citation type="submission" date="2021-02" db="EMBL/GenBank/DDBJ databases">
        <title>FDA dAtabase for Regulatory Grade micrObial Sequences (FDA-ARGOS): Supporting development and validation of Infectious Disease Dx tests.</title>
        <authorList>
            <person name="Minogue T."/>
            <person name="Wolcott M."/>
            <person name="Wasieloski L."/>
            <person name="Aguilar W."/>
            <person name="Moore D."/>
            <person name="Jaissle J."/>
            <person name="Tallon L."/>
            <person name="Sadzewicz L."/>
            <person name="Zhao X."/>
            <person name="Boylan J."/>
            <person name="Ott S."/>
            <person name="Bowen H."/>
            <person name="Vavikolanu K."/>
            <person name="Mehta A."/>
            <person name="Aluvathingal J."/>
            <person name="Nadendla S."/>
            <person name="Yan Y."/>
            <person name="Sichtig H."/>
        </authorList>
    </citation>
    <scope>NUCLEOTIDE SEQUENCE [LARGE SCALE GENOMIC DNA]</scope>
    <source>
        <strain evidence="2 3">FDAARGOS_1272</strain>
    </source>
</reference>
<dbReference type="AlphaFoldDB" id="A0A892ICQ5"/>
<organism evidence="2 3">
    <name type="scientific">Burkholderia dolosa</name>
    <dbReference type="NCBI Taxonomy" id="152500"/>
    <lineage>
        <taxon>Bacteria</taxon>
        <taxon>Pseudomonadati</taxon>
        <taxon>Pseudomonadota</taxon>
        <taxon>Betaproteobacteria</taxon>
        <taxon>Burkholderiales</taxon>
        <taxon>Burkholderiaceae</taxon>
        <taxon>Burkholderia</taxon>
        <taxon>Burkholderia cepacia complex</taxon>
    </lineage>
</organism>
<keyword evidence="2" id="KW-0808">Transferase</keyword>
<dbReference type="SUPFAM" id="SSF53756">
    <property type="entry name" value="UDP-Glycosyltransferase/glycogen phosphorylase"/>
    <property type="match status" value="1"/>
</dbReference>
<dbReference type="Gene3D" id="3.40.50.2000">
    <property type="entry name" value="Glycogen Phosphorylase B"/>
    <property type="match status" value="1"/>
</dbReference>
<name>A0A892ICQ5_9BURK</name>
<protein>
    <submittedName>
        <fullName evidence="2">Glycosyltransferase</fullName>
    </submittedName>
</protein>
<sequence length="348" mass="38772">MLASDECVSTDDKRRPDHREGPQPVRMLPASGLTRRGNILFQYNLISGCSYHRVLLPLGNMPDFDTRVPVLYFNRDGFEPAALEDFRRRGGRVVIDLDDDIVLGDDHVLYDAFKDLGCAARIVTCVKLADAVLVTNEQLASRVAQFNRNVVVVPNALPFDEGQFGLTAPDGGRKIVYAGGYTHEADLRLVRDALPRDEFVLAGDPGTRGEDVASQAWTRIRAMLDFAEVRPALGVKEYMRHYVGRSISIAPLVDTPFNRCKSNLKALEAGAKGLAFVASRVLPYDNAVDKDVVLYASSEAEWKAVLGKLVDDPVYCAERGQALAEHVRRHYHIRDANAIRRQVFESFR</sequence>
<proteinExistence type="predicted"/>
<dbReference type="GO" id="GO:0016740">
    <property type="term" value="F:transferase activity"/>
    <property type="evidence" value="ECO:0007669"/>
    <property type="project" value="UniProtKB-KW"/>
</dbReference>